<feature type="domain" description="PAS" evidence="6">
    <location>
        <begin position="1"/>
        <end position="56"/>
    </location>
</feature>
<evidence type="ECO:0000256" key="2">
    <source>
        <dbReference type="ARBA" id="ARBA00023015"/>
    </source>
</evidence>
<dbReference type="Gene3D" id="3.30.450.20">
    <property type="entry name" value="PAS domain"/>
    <property type="match status" value="1"/>
</dbReference>
<gene>
    <name evidence="7" type="ORF">GCM10023311_27220</name>
</gene>
<accession>A0ABP9FEY9</accession>
<evidence type="ECO:0000259" key="5">
    <source>
        <dbReference type="PROSITE" id="PS50043"/>
    </source>
</evidence>
<dbReference type="PANTHER" id="PTHR44688">
    <property type="entry name" value="DNA-BINDING TRANSCRIPTIONAL ACTIVATOR DEVR_DOSR"/>
    <property type="match status" value="1"/>
</dbReference>
<dbReference type="SUPFAM" id="SSF46894">
    <property type="entry name" value="C-terminal effector domain of the bipartite response regulators"/>
    <property type="match status" value="1"/>
</dbReference>
<protein>
    <recommendedName>
        <fullName evidence="9">T9SS type A sorting domain-containing protein</fullName>
    </recommendedName>
</protein>
<dbReference type="PROSITE" id="PS50043">
    <property type="entry name" value="HTH_LUXR_2"/>
    <property type="match status" value="1"/>
</dbReference>
<evidence type="ECO:0000256" key="3">
    <source>
        <dbReference type="ARBA" id="ARBA00023125"/>
    </source>
</evidence>
<dbReference type="Pfam" id="PF00196">
    <property type="entry name" value="GerE"/>
    <property type="match status" value="1"/>
</dbReference>
<keyword evidence="4" id="KW-0804">Transcription</keyword>
<dbReference type="InterPro" id="IPR000792">
    <property type="entry name" value="Tscrpt_reg_LuxR_C"/>
</dbReference>
<keyword evidence="3" id="KW-0238">DNA-binding</keyword>
<dbReference type="InterPro" id="IPR035965">
    <property type="entry name" value="PAS-like_dom_sf"/>
</dbReference>
<dbReference type="Gene3D" id="1.10.10.10">
    <property type="entry name" value="Winged helix-like DNA-binding domain superfamily/Winged helix DNA-binding domain"/>
    <property type="match status" value="1"/>
</dbReference>
<dbReference type="Pfam" id="PF18962">
    <property type="entry name" value="Por_Secre_tail"/>
    <property type="match status" value="1"/>
</dbReference>
<dbReference type="InterPro" id="IPR013655">
    <property type="entry name" value="PAS_fold_3"/>
</dbReference>
<keyword evidence="8" id="KW-1185">Reference proteome</keyword>
<dbReference type="InterPro" id="IPR026444">
    <property type="entry name" value="Secre_tail"/>
</dbReference>
<proteinExistence type="predicted"/>
<dbReference type="Proteomes" id="UP001500433">
    <property type="component" value="Unassembled WGS sequence"/>
</dbReference>
<name>A0ABP9FEY9_9FLAO</name>
<dbReference type="PANTHER" id="PTHR44688:SF16">
    <property type="entry name" value="DNA-BINDING TRANSCRIPTIONAL ACTIVATOR DEVR_DOSR"/>
    <property type="match status" value="1"/>
</dbReference>
<keyword evidence="1" id="KW-0732">Signal</keyword>
<evidence type="ECO:0008006" key="9">
    <source>
        <dbReference type="Google" id="ProtNLM"/>
    </source>
</evidence>
<comment type="caution">
    <text evidence="7">The sequence shown here is derived from an EMBL/GenBank/DDBJ whole genome shotgun (WGS) entry which is preliminary data.</text>
</comment>
<dbReference type="InterPro" id="IPR000014">
    <property type="entry name" value="PAS"/>
</dbReference>
<dbReference type="NCBIfam" id="TIGR04183">
    <property type="entry name" value="Por_Secre_tail"/>
    <property type="match status" value="1"/>
</dbReference>
<dbReference type="CDD" id="cd00130">
    <property type="entry name" value="PAS"/>
    <property type="match status" value="1"/>
</dbReference>
<evidence type="ECO:0000256" key="4">
    <source>
        <dbReference type="ARBA" id="ARBA00023163"/>
    </source>
</evidence>
<keyword evidence="2" id="KW-0805">Transcription regulation</keyword>
<evidence type="ECO:0000313" key="8">
    <source>
        <dbReference type="Proteomes" id="UP001500433"/>
    </source>
</evidence>
<dbReference type="InterPro" id="IPR016032">
    <property type="entry name" value="Sig_transdc_resp-reg_C-effctor"/>
</dbReference>
<dbReference type="SMART" id="SM00421">
    <property type="entry name" value="HTH_LUXR"/>
    <property type="match status" value="1"/>
</dbReference>
<dbReference type="PRINTS" id="PR00038">
    <property type="entry name" value="HTHLUXR"/>
</dbReference>
<organism evidence="7 8">
    <name type="scientific">Flaviramulus aquimarinus</name>
    <dbReference type="NCBI Taxonomy" id="1170456"/>
    <lineage>
        <taxon>Bacteria</taxon>
        <taxon>Pseudomonadati</taxon>
        <taxon>Bacteroidota</taxon>
        <taxon>Flavobacteriia</taxon>
        <taxon>Flavobacteriales</taxon>
        <taxon>Flavobacteriaceae</taxon>
        <taxon>Flaviramulus</taxon>
    </lineage>
</organism>
<dbReference type="Pfam" id="PF08447">
    <property type="entry name" value="PAS_3"/>
    <property type="match status" value="1"/>
</dbReference>
<dbReference type="CDD" id="cd06170">
    <property type="entry name" value="LuxR_C_like"/>
    <property type="match status" value="1"/>
</dbReference>
<evidence type="ECO:0000259" key="6">
    <source>
        <dbReference type="PROSITE" id="PS50112"/>
    </source>
</evidence>
<evidence type="ECO:0000256" key="1">
    <source>
        <dbReference type="ARBA" id="ARBA00022729"/>
    </source>
</evidence>
<dbReference type="InterPro" id="IPR036388">
    <property type="entry name" value="WH-like_DNA-bd_sf"/>
</dbReference>
<dbReference type="EMBL" id="BAABJH010000007">
    <property type="protein sequence ID" value="GAA4900250.1"/>
    <property type="molecule type" value="Genomic_DNA"/>
</dbReference>
<evidence type="ECO:0000313" key="7">
    <source>
        <dbReference type="EMBL" id="GAA4900250.1"/>
    </source>
</evidence>
<feature type="domain" description="HTH luxR-type" evidence="5">
    <location>
        <begin position="138"/>
        <end position="203"/>
    </location>
</feature>
<sequence>MYIMDWKQSRITFSSGVYEMLGYNSEEFNMYAALSFIHPDDIKIVNRIIQGVISHSVNTSLLSNKQYLKITFRALKKDGTYIKVLRQSSPYQMDIDGKFISNLTFLTDISFIKSHSNRVEWTLFSEDMDVSKFKENIYREFIGFFTSRELEIVYLIHNNFTNKEIASQLFISAHTVVAHRKNILRKSNCHNSRELLEFCQLNGITYDDQFYSACGLATGGTTGTADCGAEPGTQFLNDTFESNGATLSNSNFELLAGVTLYPNPAREVIFISSDQIIEKIELYDIIGKQILTTKETLEVRVNYLQKGLYLLKLYSGNTSVTKKITIE</sequence>
<dbReference type="SUPFAM" id="SSF55785">
    <property type="entry name" value="PYP-like sensor domain (PAS domain)"/>
    <property type="match status" value="1"/>
</dbReference>
<dbReference type="PROSITE" id="PS50112">
    <property type="entry name" value="PAS"/>
    <property type="match status" value="1"/>
</dbReference>
<reference evidence="8" key="1">
    <citation type="journal article" date="2019" name="Int. J. Syst. Evol. Microbiol.">
        <title>The Global Catalogue of Microorganisms (GCM) 10K type strain sequencing project: providing services to taxonomists for standard genome sequencing and annotation.</title>
        <authorList>
            <consortium name="The Broad Institute Genomics Platform"/>
            <consortium name="The Broad Institute Genome Sequencing Center for Infectious Disease"/>
            <person name="Wu L."/>
            <person name="Ma J."/>
        </authorList>
    </citation>
    <scope>NUCLEOTIDE SEQUENCE [LARGE SCALE GENOMIC DNA]</scope>
    <source>
        <strain evidence="8">JCM 18274</strain>
    </source>
</reference>